<dbReference type="SUPFAM" id="SSF48452">
    <property type="entry name" value="TPR-like"/>
    <property type="match status" value="1"/>
</dbReference>
<dbReference type="GO" id="GO:0009279">
    <property type="term" value="C:cell outer membrane"/>
    <property type="evidence" value="ECO:0007669"/>
    <property type="project" value="UniProtKB-SubCell"/>
</dbReference>
<feature type="chain" id="PRO_5042681968" evidence="6">
    <location>
        <begin position="21"/>
        <end position="497"/>
    </location>
</feature>
<evidence type="ECO:0000256" key="2">
    <source>
        <dbReference type="ARBA" id="ARBA00006275"/>
    </source>
</evidence>
<dbReference type="InterPro" id="IPR033985">
    <property type="entry name" value="SusD-like_N"/>
</dbReference>
<comment type="caution">
    <text evidence="10">The sequence shown here is derived from an EMBL/GenBank/DDBJ whole genome shotgun (WGS) entry which is preliminary data.</text>
</comment>
<feature type="domain" description="RagB/SusD" evidence="7">
    <location>
        <begin position="333"/>
        <end position="495"/>
    </location>
</feature>
<evidence type="ECO:0000256" key="5">
    <source>
        <dbReference type="ARBA" id="ARBA00023237"/>
    </source>
</evidence>
<keyword evidence="4" id="KW-0472">Membrane</keyword>
<evidence type="ECO:0000256" key="4">
    <source>
        <dbReference type="ARBA" id="ARBA00023136"/>
    </source>
</evidence>
<evidence type="ECO:0000259" key="8">
    <source>
        <dbReference type="Pfam" id="PF14322"/>
    </source>
</evidence>
<evidence type="ECO:0000256" key="1">
    <source>
        <dbReference type="ARBA" id="ARBA00004442"/>
    </source>
</evidence>
<protein>
    <submittedName>
        <fullName evidence="10">RagB/SusD family nutrient uptake outer membrane protein</fullName>
    </submittedName>
</protein>
<dbReference type="InterPro" id="IPR012944">
    <property type="entry name" value="SusD_RagB_dom"/>
</dbReference>
<feature type="domain" description="SusD-like N-terminal" evidence="8">
    <location>
        <begin position="74"/>
        <end position="230"/>
    </location>
</feature>
<evidence type="ECO:0000259" key="7">
    <source>
        <dbReference type="Pfam" id="PF07980"/>
    </source>
</evidence>
<evidence type="ECO:0000313" key="10">
    <source>
        <dbReference type="EMBL" id="KAA4664876.1"/>
    </source>
</evidence>
<evidence type="ECO:0000313" key="11">
    <source>
        <dbReference type="EMBL" id="MDC2741906.1"/>
    </source>
</evidence>
<evidence type="ECO:0000313" key="13">
    <source>
        <dbReference type="Proteomes" id="UP000435985"/>
    </source>
</evidence>
<accession>A0A139LFF8</accession>
<dbReference type="Proteomes" id="UP001219389">
    <property type="component" value="Unassembled WGS sequence"/>
</dbReference>
<evidence type="ECO:0000256" key="6">
    <source>
        <dbReference type="SAM" id="SignalP"/>
    </source>
</evidence>
<reference evidence="12 13" key="1">
    <citation type="journal article" date="2019" name="Nat. Med.">
        <title>A library of human gut bacterial isolates paired with longitudinal multiomics data enables mechanistic microbiome research.</title>
        <authorList>
            <person name="Poyet M."/>
            <person name="Groussin M."/>
            <person name="Gibbons S.M."/>
            <person name="Avila-Pacheco J."/>
            <person name="Jiang X."/>
            <person name="Kearney S.M."/>
            <person name="Perrotta A.R."/>
            <person name="Berdy B."/>
            <person name="Zhao S."/>
            <person name="Lieberman T.D."/>
            <person name="Swanson P.K."/>
            <person name="Smith M."/>
            <person name="Roesemann S."/>
            <person name="Alexander J.E."/>
            <person name="Rich S.A."/>
            <person name="Livny J."/>
            <person name="Vlamakis H."/>
            <person name="Clish C."/>
            <person name="Bullock K."/>
            <person name="Deik A."/>
            <person name="Scott J."/>
            <person name="Pierce K.A."/>
            <person name="Xavier R.J."/>
            <person name="Alm E.J."/>
        </authorList>
    </citation>
    <scope>NUCLEOTIDE SEQUENCE [LARGE SCALE GENOMIC DNA]</scope>
    <source>
        <strain evidence="10 13">BIOML-A14</strain>
        <strain evidence="9 12">BIOML-A163</strain>
    </source>
</reference>
<dbReference type="PROSITE" id="PS51257">
    <property type="entry name" value="PROKAR_LIPOPROTEIN"/>
    <property type="match status" value="1"/>
</dbReference>
<evidence type="ECO:0000313" key="9">
    <source>
        <dbReference type="EMBL" id="KAA3953258.1"/>
    </source>
</evidence>
<keyword evidence="3 6" id="KW-0732">Signal</keyword>
<comment type="similarity">
    <text evidence="2">Belongs to the SusD family.</text>
</comment>
<gene>
    <name evidence="10" type="ORF">F3B98_09155</name>
    <name evidence="9" type="ORF">F3D71_06510</name>
    <name evidence="11" type="ORF">PO382_06685</name>
</gene>
<name>A0A139LFF8_BACOV</name>
<dbReference type="Proteomes" id="UP000435985">
    <property type="component" value="Unassembled WGS sequence"/>
</dbReference>
<dbReference type="EMBL" id="VWLE01000058">
    <property type="protein sequence ID" value="KAA3953258.1"/>
    <property type="molecule type" value="Genomic_DNA"/>
</dbReference>
<evidence type="ECO:0000313" key="12">
    <source>
        <dbReference type="Proteomes" id="UP000323717"/>
    </source>
</evidence>
<dbReference type="EMBL" id="VWFO01000008">
    <property type="protein sequence ID" value="KAA4664876.1"/>
    <property type="molecule type" value="Genomic_DNA"/>
</dbReference>
<dbReference type="Gene3D" id="1.25.40.390">
    <property type="match status" value="1"/>
</dbReference>
<dbReference type="RefSeq" id="WP_004312380.1">
    <property type="nucleotide sequence ID" value="NZ_CAXTIO010000012.1"/>
</dbReference>
<dbReference type="EMBL" id="JAQNZF010000007">
    <property type="protein sequence ID" value="MDC2741906.1"/>
    <property type="molecule type" value="Genomic_DNA"/>
</dbReference>
<organism evidence="10 13">
    <name type="scientific">Bacteroides ovatus</name>
    <dbReference type="NCBI Taxonomy" id="28116"/>
    <lineage>
        <taxon>Bacteria</taxon>
        <taxon>Pseudomonadati</taxon>
        <taxon>Bacteroidota</taxon>
        <taxon>Bacteroidia</taxon>
        <taxon>Bacteroidales</taxon>
        <taxon>Bacteroidaceae</taxon>
        <taxon>Bacteroides</taxon>
    </lineage>
</organism>
<reference evidence="11" key="2">
    <citation type="submission" date="2022-10" db="EMBL/GenBank/DDBJ databases">
        <title>Human gut microbiome strain richness.</title>
        <authorList>
            <person name="Chen-Liaw A."/>
        </authorList>
    </citation>
    <scope>NUCLEOTIDE SEQUENCE</scope>
    <source>
        <strain evidence="11">BSD2780120875st1_E1_BSD2780120875_150330</strain>
    </source>
</reference>
<dbReference type="Pfam" id="PF14322">
    <property type="entry name" value="SusD-like_3"/>
    <property type="match status" value="1"/>
</dbReference>
<sequence length="497" mass="56967">MKKYILSILLSGAFMFTACSDFLDEVPKGNITSEGYYKTAQHAISATNAIYDYLIIGYAPNGLWDKNYGGTFYNDYWVLQDMFADNSETNQTSIDYQSVENMQIDQYNQPVELLWRDFYQTIKCCNVVIDKVPSIDMDVTLRNQLVAEAKFFRAMMYFDLIRMFGDVPLREHNVESAEEDATSRTSKETIYELIFSDLKTAETDLKYTERFGGGRPYPASASALLARVYLTYAAEHHSQEHYQLAVDKAKSVIPNFPMLENYGDLFKVANRFNTEIIWGVNFSATLSEGWKGAQFLVRLLPALDGVSNAQGWENATEDLWNSFDRQNDQRLDVTLKRSFTYSDGSIKDFDKPYVFKYWDSQAEPKGNNTEAIFPAIRTAEMYLIIAEALNEINQGANEEAVIAINAVRNRAGLTTAVPTDYKGFKKTVLNEYRHEFVMEGHRWFDLTRMCTPQEFVSIIKAAKPESTPKEYHVKFPIPQREIDLSQNMITQNEGYGQ</sequence>
<feature type="signal peptide" evidence="6">
    <location>
        <begin position="1"/>
        <end position="20"/>
    </location>
</feature>
<evidence type="ECO:0000256" key="3">
    <source>
        <dbReference type="ARBA" id="ARBA00022729"/>
    </source>
</evidence>
<dbReference type="Pfam" id="PF07980">
    <property type="entry name" value="SusD_RagB"/>
    <property type="match status" value="1"/>
</dbReference>
<proteinExistence type="inferred from homology"/>
<dbReference type="Proteomes" id="UP000323717">
    <property type="component" value="Unassembled WGS sequence"/>
</dbReference>
<keyword evidence="5" id="KW-0998">Cell outer membrane</keyword>
<dbReference type="AlphaFoldDB" id="A0A139LFF8"/>
<dbReference type="CDD" id="cd08977">
    <property type="entry name" value="SusD"/>
    <property type="match status" value="1"/>
</dbReference>
<dbReference type="InterPro" id="IPR011990">
    <property type="entry name" value="TPR-like_helical_dom_sf"/>
</dbReference>
<comment type="subcellular location">
    <subcellularLocation>
        <location evidence="1">Cell outer membrane</location>
    </subcellularLocation>
</comment>